<dbReference type="RefSeq" id="WP_176943082.1">
    <property type="nucleotide sequence ID" value="NZ_JABZEC010000006.1"/>
</dbReference>
<organism evidence="3 4">
    <name type="scientific">Bombilactobacillus apium</name>
    <dbReference type="NCBI Taxonomy" id="2675299"/>
    <lineage>
        <taxon>Bacteria</taxon>
        <taxon>Bacillati</taxon>
        <taxon>Bacillota</taxon>
        <taxon>Bacilli</taxon>
        <taxon>Lactobacillales</taxon>
        <taxon>Lactobacillaceae</taxon>
        <taxon>Bombilactobacillus</taxon>
    </lineage>
</organism>
<proteinExistence type="predicted"/>
<feature type="transmembrane region" description="Helical" evidence="2">
    <location>
        <begin position="6"/>
        <end position="29"/>
    </location>
</feature>
<reference evidence="3 4" key="1">
    <citation type="submission" date="2020-06" db="EMBL/GenBank/DDBJ databases">
        <authorList>
            <person name="Kang J."/>
        </authorList>
    </citation>
    <scope>NUCLEOTIDE SEQUENCE [LARGE SCALE GENOMIC DNA]</scope>
    <source>
        <strain evidence="3 4">DCY120</strain>
    </source>
</reference>
<gene>
    <name evidence="3" type="ORF">HU830_07145</name>
</gene>
<feature type="region of interest" description="Disordered" evidence="1">
    <location>
        <begin position="36"/>
        <end position="61"/>
    </location>
</feature>
<dbReference type="Pfam" id="PF11240">
    <property type="entry name" value="DUF3042"/>
    <property type="match status" value="1"/>
</dbReference>
<feature type="compositionally biased region" description="Basic residues" evidence="1">
    <location>
        <begin position="50"/>
        <end position="61"/>
    </location>
</feature>
<dbReference type="InterPro" id="IPR021402">
    <property type="entry name" value="DUF3042"/>
</dbReference>
<sequence length="61" mass="6600">MSSKGSLIKGVIIGSLATAGAVAGSVFTYKKRVIQPQSQADQRIEDNRRRANRKAHSAHVH</sequence>
<dbReference type="EMBL" id="JABZEC010000006">
    <property type="protein sequence ID" value="NVY96925.1"/>
    <property type="molecule type" value="Genomic_DNA"/>
</dbReference>
<accession>A0A850R8R7</accession>
<evidence type="ECO:0000256" key="1">
    <source>
        <dbReference type="SAM" id="MobiDB-lite"/>
    </source>
</evidence>
<keyword evidence="2" id="KW-1133">Transmembrane helix</keyword>
<evidence type="ECO:0000256" key="2">
    <source>
        <dbReference type="SAM" id="Phobius"/>
    </source>
</evidence>
<protein>
    <submittedName>
        <fullName evidence="3">DUF3042 family protein</fullName>
    </submittedName>
</protein>
<evidence type="ECO:0000313" key="4">
    <source>
        <dbReference type="Proteomes" id="UP000563523"/>
    </source>
</evidence>
<name>A0A850R8R7_9LACO</name>
<keyword evidence="4" id="KW-1185">Reference proteome</keyword>
<dbReference type="AlphaFoldDB" id="A0A850R8R7"/>
<keyword evidence="2" id="KW-0472">Membrane</keyword>
<comment type="caution">
    <text evidence="3">The sequence shown here is derived from an EMBL/GenBank/DDBJ whole genome shotgun (WGS) entry which is preliminary data.</text>
</comment>
<dbReference type="Proteomes" id="UP000563523">
    <property type="component" value="Unassembled WGS sequence"/>
</dbReference>
<evidence type="ECO:0000313" key="3">
    <source>
        <dbReference type="EMBL" id="NVY96925.1"/>
    </source>
</evidence>
<keyword evidence="2" id="KW-0812">Transmembrane</keyword>